<evidence type="ECO:0000256" key="1">
    <source>
        <dbReference type="SAM" id="MobiDB-lite"/>
    </source>
</evidence>
<dbReference type="AlphaFoldDB" id="A0A3P7M3T5"/>
<dbReference type="PROSITE" id="PS51257">
    <property type="entry name" value="PROKAR_LIPOPROTEIN"/>
    <property type="match status" value="1"/>
</dbReference>
<protein>
    <submittedName>
        <fullName evidence="3">Uncharacterized protein</fullName>
    </submittedName>
</protein>
<proteinExistence type="predicted"/>
<feature type="chain" id="PRO_5017972637" evidence="2">
    <location>
        <begin position="25"/>
        <end position="138"/>
    </location>
</feature>
<name>A0A3P7M3T5_DIBLA</name>
<keyword evidence="2" id="KW-0732">Signal</keyword>
<evidence type="ECO:0000313" key="4">
    <source>
        <dbReference type="Proteomes" id="UP000281553"/>
    </source>
</evidence>
<feature type="region of interest" description="Disordered" evidence="1">
    <location>
        <begin position="55"/>
        <end position="138"/>
    </location>
</feature>
<gene>
    <name evidence="3" type="ORF">DILT_LOCUS12749</name>
</gene>
<feature type="signal peptide" evidence="2">
    <location>
        <begin position="1"/>
        <end position="24"/>
    </location>
</feature>
<organism evidence="3 4">
    <name type="scientific">Dibothriocephalus latus</name>
    <name type="common">Fish tapeworm</name>
    <name type="synonym">Diphyllobothrium latum</name>
    <dbReference type="NCBI Taxonomy" id="60516"/>
    <lineage>
        <taxon>Eukaryota</taxon>
        <taxon>Metazoa</taxon>
        <taxon>Spiralia</taxon>
        <taxon>Lophotrochozoa</taxon>
        <taxon>Platyhelminthes</taxon>
        <taxon>Cestoda</taxon>
        <taxon>Eucestoda</taxon>
        <taxon>Diphyllobothriidea</taxon>
        <taxon>Diphyllobothriidae</taxon>
        <taxon>Dibothriocephalus</taxon>
    </lineage>
</organism>
<feature type="compositionally biased region" description="Basic and acidic residues" evidence="1">
    <location>
        <begin position="97"/>
        <end position="138"/>
    </location>
</feature>
<reference evidence="3 4" key="1">
    <citation type="submission" date="2018-11" db="EMBL/GenBank/DDBJ databases">
        <authorList>
            <consortium name="Pathogen Informatics"/>
        </authorList>
    </citation>
    <scope>NUCLEOTIDE SEQUENCE [LARGE SCALE GENOMIC DNA]</scope>
</reference>
<evidence type="ECO:0000256" key="2">
    <source>
        <dbReference type="SAM" id="SignalP"/>
    </source>
</evidence>
<keyword evidence="4" id="KW-1185">Reference proteome</keyword>
<dbReference type="Proteomes" id="UP000281553">
    <property type="component" value="Unassembled WGS sequence"/>
</dbReference>
<feature type="compositionally biased region" description="Basic and acidic residues" evidence="1">
    <location>
        <begin position="55"/>
        <end position="71"/>
    </location>
</feature>
<sequence>MTRRYMSNSGFGMIACLTNFLVFGADCGGHSYIPNSVIRQTVKFCGVVPERVTARKRELESSEEVTSKEETMASGGEEDEQTKSRAASLKEARHRVLREAVAKERELKQQQKTEVAESEFKKQFREEGRESPDDDSRE</sequence>
<accession>A0A3P7M3T5</accession>
<evidence type="ECO:0000313" key="3">
    <source>
        <dbReference type="EMBL" id="VDN16918.1"/>
    </source>
</evidence>
<dbReference type="EMBL" id="UYRU01067577">
    <property type="protein sequence ID" value="VDN16918.1"/>
    <property type="molecule type" value="Genomic_DNA"/>
</dbReference>